<keyword evidence="13" id="KW-1185">Reference proteome</keyword>
<evidence type="ECO:0000259" key="11">
    <source>
        <dbReference type="PROSITE" id="PS50850"/>
    </source>
</evidence>
<evidence type="ECO:0000256" key="8">
    <source>
        <dbReference type="ARBA" id="ARBA00023136"/>
    </source>
</evidence>
<feature type="transmembrane region" description="Helical" evidence="10">
    <location>
        <begin position="327"/>
        <end position="345"/>
    </location>
</feature>
<dbReference type="KEGG" id="cbw:RR42_m2598"/>
<feature type="transmembrane region" description="Helical" evidence="10">
    <location>
        <begin position="161"/>
        <end position="182"/>
    </location>
</feature>
<evidence type="ECO:0000256" key="1">
    <source>
        <dbReference type="ARBA" id="ARBA00004429"/>
    </source>
</evidence>
<evidence type="ECO:0000313" key="12">
    <source>
        <dbReference type="EMBL" id="AJG19984.1"/>
    </source>
</evidence>
<dbReference type="PROSITE" id="PS50850">
    <property type="entry name" value="MFS"/>
    <property type="match status" value="1"/>
</dbReference>
<sequence>MATSLPARDGASPGPAAPAARRAAPVPLSGAKLIVGTIALSLATFMNVLDSSIANVSIPAISGDLGVAPNQGTWVITSFAVANAISVPLTGWMTTRFGAVRLFVTSILLFVISSWLCGVAPNLEVLLAARVLQGAVAGPMIPLSQSLLLSSYPPQKSTMALALWGMTTLVAPIMGPLLGGWISDNMTWPWIFYINIPVGLGAAYATWAIYRDRETPIKILPIDRIGLALLVIWVGSMQLMLDKGKELDWFHSTSIVVLTVVAIVGFLFFLIWESYEKHPIVDITLFKGRNFSAGVVAISVAYGLFFGNLVILPLWLQTIVGYTATDAGIVMAPVGIFAILLSPLIGKNLPKMDARWVATLAFVTFGVVSLMRSGFTLQVDTRTLMIPTLIQGAAMAMFFIPLTSIILSGQPPERIPSASGVSNFVRITFGAIGASISTTIWENRTALHHAQLVEQVNPYNPTYIDQLNHLMQLGMSQAQANGQIERNISQQAAMLGANDIFWISGVLFFVLIVFVWLTKPKKGGDLDASAAGAH</sequence>
<dbReference type="SUPFAM" id="SSF103473">
    <property type="entry name" value="MFS general substrate transporter"/>
    <property type="match status" value="1"/>
</dbReference>
<evidence type="ECO:0000256" key="9">
    <source>
        <dbReference type="SAM" id="MobiDB-lite"/>
    </source>
</evidence>
<dbReference type="RefSeq" id="WP_043347313.1">
    <property type="nucleotide sequence ID" value="NZ_CP010536.1"/>
</dbReference>
<evidence type="ECO:0000256" key="6">
    <source>
        <dbReference type="ARBA" id="ARBA00022692"/>
    </source>
</evidence>
<dbReference type="InterPro" id="IPR004638">
    <property type="entry name" value="EmrB-like"/>
</dbReference>
<feature type="transmembrane region" description="Helical" evidence="10">
    <location>
        <begin position="188"/>
        <end position="210"/>
    </location>
</feature>
<keyword evidence="8 10" id="KW-0472">Membrane</keyword>
<keyword evidence="3" id="KW-0813">Transport</keyword>
<feature type="transmembrane region" description="Helical" evidence="10">
    <location>
        <begin position="293"/>
        <end position="315"/>
    </location>
</feature>
<feature type="transmembrane region" description="Helical" evidence="10">
    <location>
        <begin position="222"/>
        <end position="241"/>
    </location>
</feature>
<dbReference type="GO" id="GO:0015721">
    <property type="term" value="P:bile acid and bile salt transport"/>
    <property type="evidence" value="ECO:0007669"/>
    <property type="project" value="UniProtKB-ARBA"/>
</dbReference>
<dbReference type="CDD" id="cd17503">
    <property type="entry name" value="MFS_LmrB_MDR_like"/>
    <property type="match status" value="1"/>
</dbReference>
<feature type="transmembrane region" description="Helical" evidence="10">
    <location>
        <begin position="500"/>
        <end position="517"/>
    </location>
</feature>
<feature type="domain" description="Major facilitator superfamily (MFS) profile" evidence="11">
    <location>
        <begin position="36"/>
        <end position="523"/>
    </location>
</feature>
<reference evidence="12 13" key="1">
    <citation type="journal article" date="2015" name="Genome Announc.">
        <title>Complete Genome Sequence of Cupriavidus basilensis 4G11, Isolated from the Oak Ridge Field Research Center Site.</title>
        <authorList>
            <person name="Ray J."/>
            <person name="Waters R.J."/>
            <person name="Skerker J.M."/>
            <person name="Kuehl J.V."/>
            <person name="Price M.N."/>
            <person name="Huang J."/>
            <person name="Chakraborty R."/>
            <person name="Arkin A.P."/>
            <person name="Deutschbauer A."/>
        </authorList>
    </citation>
    <scope>NUCLEOTIDE SEQUENCE [LARGE SCALE GENOMIC DNA]</scope>
    <source>
        <strain evidence="12">4G11</strain>
    </source>
</reference>
<feature type="transmembrane region" description="Helical" evidence="10">
    <location>
        <begin position="127"/>
        <end position="149"/>
    </location>
</feature>
<protein>
    <submittedName>
        <fullName evidence="12">Inner membrane component of tripartite multidrug resistance system</fullName>
    </submittedName>
</protein>
<comment type="similarity">
    <text evidence="2">Belongs to the major facilitator superfamily. EmrB family.</text>
</comment>
<dbReference type="Proteomes" id="UP000031843">
    <property type="component" value="Chromosome main"/>
</dbReference>
<feature type="transmembrane region" description="Helical" evidence="10">
    <location>
        <begin position="99"/>
        <end position="121"/>
    </location>
</feature>
<dbReference type="Gene3D" id="1.20.1720.10">
    <property type="entry name" value="Multidrug resistance protein D"/>
    <property type="match status" value="1"/>
</dbReference>
<dbReference type="NCBIfam" id="TIGR00711">
    <property type="entry name" value="efflux_EmrB"/>
    <property type="match status" value="1"/>
</dbReference>
<dbReference type="InterPro" id="IPR036259">
    <property type="entry name" value="MFS_trans_sf"/>
</dbReference>
<evidence type="ECO:0000256" key="10">
    <source>
        <dbReference type="SAM" id="Phobius"/>
    </source>
</evidence>
<dbReference type="Gene3D" id="1.20.1250.20">
    <property type="entry name" value="MFS general substrate transporter like domains"/>
    <property type="match status" value="1"/>
</dbReference>
<organism evidence="12 13">
    <name type="scientific">Cupriavidus basilensis</name>
    <dbReference type="NCBI Taxonomy" id="68895"/>
    <lineage>
        <taxon>Bacteria</taxon>
        <taxon>Pseudomonadati</taxon>
        <taxon>Pseudomonadota</taxon>
        <taxon>Betaproteobacteria</taxon>
        <taxon>Burkholderiales</taxon>
        <taxon>Burkholderiaceae</taxon>
        <taxon>Cupriavidus</taxon>
    </lineage>
</organism>
<dbReference type="InterPro" id="IPR020846">
    <property type="entry name" value="MFS_dom"/>
</dbReference>
<dbReference type="PANTHER" id="PTHR23501:SF174">
    <property type="entry name" value="MULTIDRUG EXPORT PROTEIN EMRB-RELATED"/>
    <property type="match status" value="1"/>
</dbReference>
<feature type="region of interest" description="Disordered" evidence="9">
    <location>
        <begin position="1"/>
        <end position="21"/>
    </location>
</feature>
<comment type="subcellular location">
    <subcellularLocation>
        <location evidence="1">Cell inner membrane</location>
        <topology evidence="1">Multi-pass membrane protein</topology>
    </subcellularLocation>
</comment>
<evidence type="ECO:0000256" key="4">
    <source>
        <dbReference type="ARBA" id="ARBA00022475"/>
    </source>
</evidence>
<keyword evidence="7 10" id="KW-1133">Transmembrane helix</keyword>
<dbReference type="PANTHER" id="PTHR23501">
    <property type="entry name" value="MAJOR FACILITATOR SUPERFAMILY"/>
    <property type="match status" value="1"/>
</dbReference>
<dbReference type="InterPro" id="IPR011701">
    <property type="entry name" value="MFS"/>
</dbReference>
<gene>
    <name evidence="12" type="ORF">RR42_m2598</name>
</gene>
<feature type="transmembrane region" description="Helical" evidence="10">
    <location>
        <begin position="357"/>
        <end position="377"/>
    </location>
</feature>
<name>A0A0C4YCX4_9BURK</name>
<proteinExistence type="inferred from homology"/>
<evidence type="ECO:0000256" key="2">
    <source>
        <dbReference type="ARBA" id="ARBA00008537"/>
    </source>
</evidence>
<dbReference type="STRING" id="68895.RR42_m2598"/>
<dbReference type="GO" id="GO:0022857">
    <property type="term" value="F:transmembrane transporter activity"/>
    <property type="evidence" value="ECO:0007669"/>
    <property type="project" value="InterPro"/>
</dbReference>
<dbReference type="Pfam" id="PF07690">
    <property type="entry name" value="MFS_1"/>
    <property type="match status" value="1"/>
</dbReference>
<feature type="transmembrane region" description="Helical" evidence="10">
    <location>
        <begin position="253"/>
        <end position="272"/>
    </location>
</feature>
<dbReference type="GO" id="GO:0005886">
    <property type="term" value="C:plasma membrane"/>
    <property type="evidence" value="ECO:0007669"/>
    <property type="project" value="UniProtKB-SubCell"/>
</dbReference>
<dbReference type="GO" id="GO:1990961">
    <property type="term" value="P:xenobiotic detoxification by transmembrane export across the plasma membrane"/>
    <property type="evidence" value="ECO:0007669"/>
    <property type="project" value="UniProtKB-ARBA"/>
</dbReference>
<evidence type="ECO:0000256" key="7">
    <source>
        <dbReference type="ARBA" id="ARBA00022989"/>
    </source>
</evidence>
<evidence type="ECO:0000313" key="13">
    <source>
        <dbReference type="Proteomes" id="UP000031843"/>
    </source>
</evidence>
<keyword evidence="5" id="KW-0997">Cell inner membrane</keyword>
<dbReference type="AlphaFoldDB" id="A0A0C4YCX4"/>
<accession>A0A0C4YCX4</accession>
<keyword evidence="4" id="KW-1003">Cell membrane</keyword>
<dbReference type="FunFam" id="1.20.1720.10:FF:000002">
    <property type="entry name" value="Multidrug resistance protein B"/>
    <property type="match status" value="1"/>
</dbReference>
<feature type="transmembrane region" description="Helical" evidence="10">
    <location>
        <begin position="389"/>
        <end position="409"/>
    </location>
</feature>
<evidence type="ECO:0000256" key="3">
    <source>
        <dbReference type="ARBA" id="ARBA00022448"/>
    </source>
</evidence>
<evidence type="ECO:0000256" key="5">
    <source>
        <dbReference type="ARBA" id="ARBA00022519"/>
    </source>
</evidence>
<dbReference type="EMBL" id="CP010536">
    <property type="protein sequence ID" value="AJG19984.1"/>
    <property type="molecule type" value="Genomic_DNA"/>
</dbReference>
<dbReference type="OrthoDB" id="9807274at2"/>
<keyword evidence="6 10" id="KW-0812">Transmembrane</keyword>